<reference evidence="1 2" key="1">
    <citation type="journal article" date="2018" name="Nat. Ecol. Evol.">
        <title>Shark genomes provide insights into elasmobranch evolution and the origin of vertebrates.</title>
        <authorList>
            <person name="Hara Y"/>
            <person name="Yamaguchi K"/>
            <person name="Onimaru K"/>
            <person name="Kadota M"/>
            <person name="Koyanagi M"/>
            <person name="Keeley SD"/>
            <person name="Tatsumi K"/>
            <person name="Tanaka K"/>
            <person name="Motone F"/>
            <person name="Kageyama Y"/>
            <person name="Nozu R"/>
            <person name="Adachi N"/>
            <person name="Nishimura O"/>
            <person name="Nakagawa R"/>
            <person name="Tanegashima C"/>
            <person name="Kiyatake I"/>
            <person name="Matsumoto R"/>
            <person name="Murakumo K"/>
            <person name="Nishida K"/>
            <person name="Terakita A"/>
            <person name="Kuratani S"/>
            <person name="Sato K"/>
            <person name="Hyodo S Kuraku.S."/>
        </authorList>
    </citation>
    <scope>NUCLEOTIDE SEQUENCE [LARGE SCALE GENOMIC DNA]</scope>
</reference>
<sequence>SKPCHAALSLTTIHSRAASLSRLQSYDSAIPNSWGISTLRKNLYRTHPVQQHTNIHCGRQ</sequence>
<protein>
    <submittedName>
        <fullName evidence="1">Uncharacterized protein</fullName>
    </submittedName>
</protein>
<feature type="non-terminal residue" evidence="1">
    <location>
        <position position="1"/>
    </location>
</feature>
<evidence type="ECO:0000313" key="2">
    <source>
        <dbReference type="Proteomes" id="UP000288216"/>
    </source>
</evidence>
<organism evidence="1 2">
    <name type="scientific">Scyliorhinus torazame</name>
    <name type="common">Cloudy catshark</name>
    <name type="synonym">Catulus torazame</name>
    <dbReference type="NCBI Taxonomy" id="75743"/>
    <lineage>
        <taxon>Eukaryota</taxon>
        <taxon>Metazoa</taxon>
        <taxon>Chordata</taxon>
        <taxon>Craniata</taxon>
        <taxon>Vertebrata</taxon>
        <taxon>Chondrichthyes</taxon>
        <taxon>Elasmobranchii</taxon>
        <taxon>Galeomorphii</taxon>
        <taxon>Galeoidea</taxon>
        <taxon>Carcharhiniformes</taxon>
        <taxon>Scyliorhinidae</taxon>
        <taxon>Scyliorhinus</taxon>
    </lineage>
</organism>
<accession>A0A401NNC8</accession>
<name>A0A401NNC8_SCYTO</name>
<dbReference type="Proteomes" id="UP000288216">
    <property type="component" value="Unassembled WGS sequence"/>
</dbReference>
<dbReference type="EMBL" id="BFAA01001242">
    <property type="protein sequence ID" value="GCB62376.1"/>
    <property type="molecule type" value="Genomic_DNA"/>
</dbReference>
<proteinExistence type="predicted"/>
<gene>
    <name evidence="1" type="ORF">scyTo_0004242</name>
</gene>
<evidence type="ECO:0000313" key="1">
    <source>
        <dbReference type="EMBL" id="GCB62376.1"/>
    </source>
</evidence>
<keyword evidence="2" id="KW-1185">Reference proteome</keyword>
<dbReference type="AlphaFoldDB" id="A0A401NNC8"/>
<comment type="caution">
    <text evidence="1">The sequence shown here is derived from an EMBL/GenBank/DDBJ whole genome shotgun (WGS) entry which is preliminary data.</text>
</comment>